<feature type="transmembrane region" description="Helical" evidence="7">
    <location>
        <begin position="285"/>
        <end position="305"/>
    </location>
</feature>
<feature type="transmembrane region" description="Helical" evidence="7">
    <location>
        <begin position="65"/>
        <end position="86"/>
    </location>
</feature>
<evidence type="ECO:0000256" key="3">
    <source>
        <dbReference type="ARBA" id="ARBA00022448"/>
    </source>
</evidence>
<dbReference type="Proteomes" id="UP000315995">
    <property type="component" value="Chromosome"/>
</dbReference>
<dbReference type="Pfam" id="PF00999">
    <property type="entry name" value="Na_H_Exchanger"/>
    <property type="match status" value="1"/>
</dbReference>
<feature type="domain" description="RCK N-terminal" evidence="9">
    <location>
        <begin position="481"/>
        <end position="557"/>
    </location>
</feature>
<proteinExistence type="inferred from homology"/>
<dbReference type="PANTHER" id="PTHR42751">
    <property type="entry name" value="SODIUM/HYDROGEN EXCHANGER FAMILY/TRKA DOMAIN PROTEIN"/>
    <property type="match status" value="1"/>
</dbReference>
<dbReference type="PANTHER" id="PTHR42751:SF6">
    <property type="entry name" value="CONSERVED INTEGRAL MEMBRANE TRANSPORT PROTEIN-RELATED"/>
    <property type="match status" value="1"/>
</dbReference>
<dbReference type="EMBL" id="CP041186">
    <property type="protein sequence ID" value="QDG53866.1"/>
    <property type="molecule type" value="Genomic_DNA"/>
</dbReference>
<keyword evidence="5 7" id="KW-1133">Transmembrane helix</keyword>
<evidence type="ECO:0000259" key="8">
    <source>
        <dbReference type="Pfam" id="PF00999"/>
    </source>
</evidence>
<dbReference type="GO" id="GO:0015297">
    <property type="term" value="F:antiporter activity"/>
    <property type="evidence" value="ECO:0007669"/>
    <property type="project" value="InterPro"/>
</dbReference>
<organism evidence="10 11">
    <name type="scientific">Persicimonas caeni</name>
    <dbReference type="NCBI Taxonomy" id="2292766"/>
    <lineage>
        <taxon>Bacteria</taxon>
        <taxon>Deltaproteobacteria</taxon>
        <taxon>Bradymonadales</taxon>
        <taxon>Bradymonadaceae</taxon>
        <taxon>Persicimonas</taxon>
    </lineage>
</organism>
<feature type="transmembrane region" description="Helical" evidence="7">
    <location>
        <begin position="152"/>
        <end position="176"/>
    </location>
</feature>
<feature type="transmembrane region" description="Helical" evidence="7">
    <location>
        <begin position="214"/>
        <end position="234"/>
    </location>
</feature>
<feature type="transmembrane region" description="Helical" evidence="7">
    <location>
        <begin position="125"/>
        <end position="143"/>
    </location>
</feature>
<dbReference type="GO" id="GO:1902600">
    <property type="term" value="P:proton transmembrane transport"/>
    <property type="evidence" value="ECO:0007669"/>
    <property type="project" value="InterPro"/>
</dbReference>
<comment type="similarity">
    <text evidence="2">Belongs to the monovalent cation:proton antiporter 2 (CPA2) transporter (TC 2.A.37) family.</text>
</comment>
<dbReference type="InterPro" id="IPR003148">
    <property type="entry name" value="RCK_N"/>
</dbReference>
<sequence>MNRGLFPCHGCKRARSAMDLKLLLISKTTASRKRVGDSHLDHPTRARIFCSPARVSRRRCTMEAAAGQFLVGLALLVVAAAVMAFVGRLARMPSIVSYLLAGLAIGPLFGWVAPAVDEQTALQTISKMGIVLLLFLVGVELSLDRIRQVGRVALAAGLGQVVFTAAGGFLLAWALGFEPMPALFIAVALTFSSTVVVVKLLDQKGDLSSLYGRIAVGIFLVQDLVVVVILTLLAGLGSPEAMTPMGLATSLGKAFSGVACLIVVALLSARYLLPRALGWAARSPRVLFMWSLAWCFGFVLAAQLLDLSLEIGAFVAGLAIAQLEVAEDLRRRIHPLMSFFIAVFFVSLGAQTEFGAAADYWVEAVVLSLFVLVGNPFIFMWIIARYGYSERTSFFTSVTVAQISEFSFIFAALGLSLGVIDAGVLSLITLVGIVTISLSAYMILYNRPLYDLLRSTGILRVFGASHNVDEEPDEDGVRGHIVVVGMNDLGRRLCRQLHEMGEQVVAVDTDAGKLEGLPCEAVIGDVDFPSTLESARMGAAKLAVSALRIETVNKLFAYRMHQMGIPCVIYGMDHWTLAHLCEAGAAQVLDGKELAARGLVAALEQTAEVRP</sequence>
<feature type="transmembrane region" description="Helical" evidence="7">
    <location>
        <begin position="423"/>
        <end position="444"/>
    </location>
</feature>
<dbReference type="Gene3D" id="1.20.1530.20">
    <property type="match status" value="1"/>
</dbReference>
<accession>A0A5B8YE33</accession>
<feature type="transmembrane region" description="Helical" evidence="7">
    <location>
        <begin position="336"/>
        <end position="354"/>
    </location>
</feature>
<keyword evidence="4 7" id="KW-0812">Transmembrane</keyword>
<dbReference type="SUPFAM" id="SSF51735">
    <property type="entry name" value="NAD(P)-binding Rossmann-fold domains"/>
    <property type="match status" value="1"/>
</dbReference>
<dbReference type="Gene3D" id="3.40.50.720">
    <property type="entry name" value="NAD(P)-binding Rossmann-like Domain"/>
    <property type="match status" value="1"/>
</dbReference>
<dbReference type="InterPro" id="IPR036291">
    <property type="entry name" value="NAD(P)-bd_dom_sf"/>
</dbReference>
<evidence type="ECO:0000256" key="5">
    <source>
        <dbReference type="ARBA" id="ARBA00022989"/>
    </source>
</evidence>
<accession>A0A4Y6PZW7</accession>
<protein>
    <submittedName>
        <fullName evidence="10">Portal protein</fullName>
    </submittedName>
</protein>
<reference evidence="10 11" key="1">
    <citation type="submission" date="2019-06" db="EMBL/GenBank/DDBJ databases">
        <title>Persicimonas caeni gen. nov., sp. nov., a predatory bacterium isolated from solar saltern.</title>
        <authorList>
            <person name="Wang S."/>
        </authorList>
    </citation>
    <scope>NUCLEOTIDE SEQUENCE [LARGE SCALE GENOMIC DNA]</scope>
    <source>
        <strain evidence="10 11">YN101</strain>
    </source>
</reference>
<feature type="transmembrane region" description="Helical" evidence="7">
    <location>
        <begin position="254"/>
        <end position="273"/>
    </location>
</feature>
<evidence type="ECO:0000313" key="10">
    <source>
        <dbReference type="EMBL" id="QDG53866.1"/>
    </source>
</evidence>
<dbReference type="Pfam" id="PF02254">
    <property type="entry name" value="TrkA_N"/>
    <property type="match status" value="1"/>
</dbReference>
<evidence type="ECO:0000256" key="7">
    <source>
        <dbReference type="SAM" id="Phobius"/>
    </source>
</evidence>
<dbReference type="InterPro" id="IPR006153">
    <property type="entry name" value="Cation/H_exchanger_TM"/>
</dbReference>
<feature type="transmembrane region" description="Helical" evidence="7">
    <location>
        <begin position="394"/>
        <end position="417"/>
    </location>
</feature>
<keyword evidence="3" id="KW-0813">Transport</keyword>
<comment type="subcellular location">
    <subcellularLocation>
        <location evidence="1">Membrane</location>
        <topology evidence="1">Multi-pass membrane protein</topology>
    </subcellularLocation>
</comment>
<dbReference type="AlphaFoldDB" id="A0A4Y6PZW7"/>
<feature type="transmembrane region" description="Helical" evidence="7">
    <location>
        <begin position="360"/>
        <end position="382"/>
    </location>
</feature>
<dbReference type="GO" id="GO:0016020">
    <property type="term" value="C:membrane"/>
    <property type="evidence" value="ECO:0007669"/>
    <property type="project" value="UniProtKB-SubCell"/>
</dbReference>
<keyword evidence="11" id="KW-1185">Reference proteome</keyword>
<feature type="transmembrane region" description="Helical" evidence="7">
    <location>
        <begin position="95"/>
        <end position="113"/>
    </location>
</feature>
<evidence type="ECO:0000313" key="11">
    <source>
        <dbReference type="Proteomes" id="UP000315995"/>
    </source>
</evidence>
<dbReference type="OrthoDB" id="9781411at2"/>
<evidence type="ECO:0000259" key="9">
    <source>
        <dbReference type="Pfam" id="PF02254"/>
    </source>
</evidence>
<feature type="transmembrane region" description="Helical" evidence="7">
    <location>
        <begin position="182"/>
        <end position="202"/>
    </location>
</feature>
<keyword evidence="6 7" id="KW-0472">Membrane</keyword>
<evidence type="ECO:0000256" key="2">
    <source>
        <dbReference type="ARBA" id="ARBA00005551"/>
    </source>
</evidence>
<feature type="domain" description="Cation/H+ exchanger transmembrane" evidence="8">
    <location>
        <begin position="78"/>
        <end position="437"/>
    </location>
</feature>
<dbReference type="InterPro" id="IPR038770">
    <property type="entry name" value="Na+/solute_symporter_sf"/>
</dbReference>
<evidence type="ECO:0000256" key="6">
    <source>
        <dbReference type="ARBA" id="ARBA00023136"/>
    </source>
</evidence>
<evidence type="ECO:0000256" key="1">
    <source>
        <dbReference type="ARBA" id="ARBA00004141"/>
    </source>
</evidence>
<gene>
    <name evidence="10" type="ORF">FIV42_24915</name>
</gene>
<evidence type="ECO:0000256" key="4">
    <source>
        <dbReference type="ARBA" id="ARBA00022692"/>
    </source>
</evidence>
<name>A0A4Y6PZW7_PERCE</name>
<dbReference type="GO" id="GO:0006813">
    <property type="term" value="P:potassium ion transport"/>
    <property type="evidence" value="ECO:0007669"/>
    <property type="project" value="InterPro"/>
</dbReference>